<feature type="compositionally biased region" description="Basic and acidic residues" evidence="1">
    <location>
        <begin position="211"/>
        <end position="222"/>
    </location>
</feature>
<evidence type="ECO:0000313" key="2">
    <source>
        <dbReference type="EMBL" id="KAJ1164371.1"/>
    </source>
</evidence>
<gene>
    <name evidence="2" type="ORF">NDU88_004811</name>
</gene>
<feature type="region of interest" description="Disordered" evidence="1">
    <location>
        <begin position="35"/>
        <end position="270"/>
    </location>
</feature>
<reference evidence="2" key="1">
    <citation type="journal article" date="2022" name="bioRxiv">
        <title>Sequencing and chromosome-scale assembly of the giantPleurodeles waltlgenome.</title>
        <authorList>
            <person name="Brown T."/>
            <person name="Elewa A."/>
            <person name="Iarovenko S."/>
            <person name="Subramanian E."/>
            <person name="Araus A.J."/>
            <person name="Petzold A."/>
            <person name="Susuki M."/>
            <person name="Suzuki K.-i.T."/>
            <person name="Hayashi T."/>
            <person name="Toyoda A."/>
            <person name="Oliveira C."/>
            <person name="Osipova E."/>
            <person name="Leigh N.D."/>
            <person name="Simon A."/>
            <person name="Yun M.H."/>
        </authorList>
    </citation>
    <scope>NUCLEOTIDE SEQUENCE</scope>
    <source>
        <strain evidence="2">20211129_DDA</strain>
        <tissue evidence="2">Liver</tissue>
    </source>
</reference>
<feature type="compositionally biased region" description="Acidic residues" evidence="1">
    <location>
        <begin position="197"/>
        <end position="210"/>
    </location>
</feature>
<protein>
    <submittedName>
        <fullName evidence="2">Uncharacterized protein</fullName>
    </submittedName>
</protein>
<feature type="compositionally biased region" description="Basic and acidic residues" evidence="1">
    <location>
        <begin position="80"/>
        <end position="90"/>
    </location>
</feature>
<name>A0AAV7SJW7_PLEWA</name>
<comment type="caution">
    <text evidence="2">The sequence shown here is derived from an EMBL/GenBank/DDBJ whole genome shotgun (WGS) entry which is preliminary data.</text>
</comment>
<accession>A0AAV7SJW7</accession>
<proteinExistence type="predicted"/>
<keyword evidence="3" id="KW-1185">Reference proteome</keyword>
<dbReference type="Proteomes" id="UP001066276">
    <property type="component" value="Chromosome 4_2"/>
</dbReference>
<sequence>MADVHQYGLTTIYVKSEKVKTDEGSYSVTIAGHEKPKVKSTVPDEVVAQTQTESPGESLGEPPPYGLYPILPAAGYQDPVRVEPKEERIEAQGAEATPTPVPSAPRADPEPSGRDRLVNTLREAAEERIEEEEEWEGGVETPQYEEPADGSQVVTGAEDDEDWDNGFNRSAHEQGVNRRLYNFRLRPTRELNPGDETCGEEEEEQDATELNEERERPGRGEDPCNGNGSENQSDENAESLKEGIQGKQNADEIDKVQFRDPAARHVPGRT</sequence>
<dbReference type="EMBL" id="JANPWB010000008">
    <property type="protein sequence ID" value="KAJ1164371.1"/>
    <property type="molecule type" value="Genomic_DNA"/>
</dbReference>
<dbReference type="AlphaFoldDB" id="A0AAV7SJW7"/>
<feature type="compositionally biased region" description="Basic and acidic residues" evidence="1">
    <location>
        <begin position="249"/>
        <end position="263"/>
    </location>
</feature>
<feature type="compositionally biased region" description="Basic and acidic residues" evidence="1">
    <location>
        <begin position="107"/>
        <end position="127"/>
    </location>
</feature>
<organism evidence="2 3">
    <name type="scientific">Pleurodeles waltl</name>
    <name type="common">Iberian ribbed newt</name>
    <dbReference type="NCBI Taxonomy" id="8319"/>
    <lineage>
        <taxon>Eukaryota</taxon>
        <taxon>Metazoa</taxon>
        <taxon>Chordata</taxon>
        <taxon>Craniata</taxon>
        <taxon>Vertebrata</taxon>
        <taxon>Euteleostomi</taxon>
        <taxon>Amphibia</taxon>
        <taxon>Batrachia</taxon>
        <taxon>Caudata</taxon>
        <taxon>Salamandroidea</taxon>
        <taxon>Salamandridae</taxon>
        <taxon>Pleurodelinae</taxon>
        <taxon>Pleurodeles</taxon>
    </lineage>
</organism>
<evidence type="ECO:0000256" key="1">
    <source>
        <dbReference type="SAM" id="MobiDB-lite"/>
    </source>
</evidence>
<evidence type="ECO:0000313" key="3">
    <source>
        <dbReference type="Proteomes" id="UP001066276"/>
    </source>
</evidence>
<feature type="compositionally biased region" description="Acidic residues" evidence="1">
    <location>
        <begin position="128"/>
        <end position="137"/>
    </location>
</feature>